<dbReference type="AlphaFoldDB" id="A0A841IPK6"/>
<organism evidence="2 3">
    <name type="scientific">Nocardiopsis algeriensis</name>
    <dbReference type="NCBI Taxonomy" id="1478215"/>
    <lineage>
        <taxon>Bacteria</taxon>
        <taxon>Bacillati</taxon>
        <taxon>Actinomycetota</taxon>
        <taxon>Actinomycetes</taxon>
        <taxon>Streptosporangiales</taxon>
        <taxon>Nocardiopsidaceae</taxon>
        <taxon>Nocardiopsis</taxon>
    </lineage>
</organism>
<feature type="region of interest" description="Disordered" evidence="1">
    <location>
        <begin position="1"/>
        <end position="20"/>
    </location>
</feature>
<reference evidence="2 3" key="1">
    <citation type="submission" date="2020-08" db="EMBL/GenBank/DDBJ databases">
        <title>Genomic Encyclopedia of Type Strains, Phase III (KMG-III): the genomes of soil and plant-associated and newly described type strains.</title>
        <authorList>
            <person name="Whitman W."/>
        </authorList>
    </citation>
    <scope>NUCLEOTIDE SEQUENCE [LARGE SCALE GENOMIC DNA]</scope>
    <source>
        <strain evidence="2 3">CECT 8712</strain>
    </source>
</reference>
<dbReference type="Proteomes" id="UP000536604">
    <property type="component" value="Unassembled WGS sequence"/>
</dbReference>
<sequence length="276" mass="29240">MSIPSLPDTAPENEQPQPGGKPSLAAVLLLVLASLSVMASGWGVARLTIAGVEAPASESVPAAVPSHAGHPRNTVDPKDAHAFVESSATLLESARSYEISFSLHGRTGAPLPGPDEAEGQAPGEGLVRYDAAGQPVFEHFFTAPDGLDIYRYEMAGGNLLMTAGSGLRVLDPATEADRYLCSSDFGSAKLREVLASSEDLSLAGREELGSGAVLHRYEGTFTARFGSYDSRTGENVVAHLEDAEFELWIGEDGRPHRFSYDTPEGIGETYEYTLAD</sequence>
<proteinExistence type="predicted"/>
<evidence type="ECO:0000313" key="2">
    <source>
        <dbReference type="EMBL" id="MBB6120657.1"/>
    </source>
</evidence>
<dbReference type="EMBL" id="JACHJO010000007">
    <property type="protein sequence ID" value="MBB6120657.1"/>
    <property type="molecule type" value="Genomic_DNA"/>
</dbReference>
<dbReference type="Gene3D" id="2.50.20.20">
    <property type="match status" value="1"/>
</dbReference>
<gene>
    <name evidence="2" type="ORF">FHS13_002614</name>
</gene>
<name>A0A841IPK6_9ACTN</name>
<protein>
    <submittedName>
        <fullName evidence="2">Uncharacterized protein</fullName>
    </submittedName>
</protein>
<comment type="caution">
    <text evidence="2">The sequence shown here is derived from an EMBL/GenBank/DDBJ whole genome shotgun (WGS) entry which is preliminary data.</text>
</comment>
<accession>A0A841IPK6</accession>
<dbReference type="RefSeq" id="WP_184291923.1">
    <property type="nucleotide sequence ID" value="NZ_JACHJO010000007.1"/>
</dbReference>
<evidence type="ECO:0000256" key="1">
    <source>
        <dbReference type="SAM" id="MobiDB-lite"/>
    </source>
</evidence>
<keyword evidence="3" id="KW-1185">Reference proteome</keyword>
<evidence type="ECO:0000313" key="3">
    <source>
        <dbReference type="Proteomes" id="UP000536604"/>
    </source>
</evidence>